<dbReference type="InterPro" id="IPR003960">
    <property type="entry name" value="ATPase_AAA_CS"/>
</dbReference>
<protein>
    <submittedName>
        <fullName evidence="3">AAA family ATPase</fullName>
    </submittedName>
</protein>
<dbReference type="InterPro" id="IPR037219">
    <property type="entry name" value="Peptidase_M41-like"/>
</dbReference>
<dbReference type="InterPro" id="IPR027417">
    <property type="entry name" value="P-loop_NTPase"/>
</dbReference>
<name>A0ABT0KSL9_9GAMM</name>
<dbReference type="PANTHER" id="PTHR23076">
    <property type="entry name" value="METALLOPROTEASE M41 FTSH"/>
    <property type="match status" value="1"/>
</dbReference>
<dbReference type="Pfam" id="PF07724">
    <property type="entry name" value="AAA_2"/>
    <property type="match status" value="1"/>
</dbReference>
<feature type="domain" description="AAA+ ATPase" evidence="2">
    <location>
        <begin position="887"/>
        <end position="1027"/>
    </location>
</feature>
<dbReference type="SUPFAM" id="SSF140990">
    <property type="entry name" value="FtsH protease domain-like"/>
    <property type="match status" value="1"/>
</dbReference>
<evidence type="ECO:0000313" key="3">
    <source>
        <dbReference type="EMBL" id="MCL1046861.1"/>
    </source>
</evidence>
<dbReference type="PROSITE" id="PS00674">
    <property type="entry name" value="AAA"/>
    <property type="match status" value="1"/>
</dbReference>
<dbReference type="EMBL" id="JAKIKU010000009">
    <property type="protein sequence ID" value="MCL1046861.1"/>
    <property type="molecule type" value="Genomic_DNA"/>
</dbReference>
<dbReference type="SUPFAM" id="SSF52540">
    <property type="entry name" value="P-loop containing nucleoside triphosphate hydrolases"/>
    <property type="match status" value="2"/>
</dbReference>
<dbReference type="Proteomes" id="UP001202134">
    <property type="component" value="Unassembled WGS sequence"/>
</dbReference>
<dbReference type="PRINTS" id="PR00300">
    <property type="entry name" value="CLPPROTEASEA"/>
</dbReference>
<sequence>MSQLNITRTAFNNANIYCGDILISDTKISQPDMFLPILLLLIEKVLADKTLLDKMVTFELIFNQNSLFYIEAKNVNIKNVEAITHLLKEMKGVECILHLFDIVDGNDAQNKGYDFNRMAEYVRGKLSGSEKNQVFDSNIHFEFLFNHITIPSLSTTFIDKQNEYFLSSVIADAIEASKVKSETYAKGSFSITEAYPKLNGVDKKIFQELAVLACASYLSDNLKVTNIADMEKDVTLPVDELLLFSAIVNHSVILDKIADYFNCQSYQVVFDKEVYALREKLQLTATTRSFDVNGTTTTWFMCAKKYAVNLQFNTSITACFAASIQNDSFNIDDFVTSLVELQSPRMKAFLEMNQHGNNTIKTAIASSKIQQALNDKVIGQEAAVTKLCQGYLTSCIESSNGPRLIYTFAGPSGVGKTYLASQLQSQVNEFEKTGYAFNTFNMEQYSDERDAMKLFGSGIQYVDSSLGMLTVAVRSQPRQVLLFDEIEKAHSTVIQSLLSVLDSAKAKDQTSQEEVDFSQCVIIFTTNLGQDVLQNNPQNAELSIFELLRQSENPSNKTKLSPEFVNRLAKGFPILFSELKVNHLIRLAEVEVNKLESSTAQISYDWPQEFASLMLKSMSPDISVRALKSCFAKHKSMILTKAIPYFSDDNKQIKFKVSIEQLEKSNDKPVQLLLLDDDSKVFELVKEQQSACNISLCTDLAGLRHAIESSHPDALLIDVDTINNHDIQLVDVISGLYALNSKTPIFTYQLVKLDDEQIEQHSAHEVREHFRLNLSDFSVLFSNMLNRVNYYLSTENNIFNMTRRNQQLQYQCEVTQVGDIFQANYKRLSVNQLVQSNDLKEGELFKHSLPNFKLDDVIGLERAKKRLVDVVNWLKLPEKLANFGVKVPSGFLFAGPPGTGKTFLAKALAGESGLPFFSVSSSELSESHSGGTTQNIKKLFATARKYAPSIIFIDEIDAIAGQRSRSTQGADRDRNLTVNALLTEMDGFTPQSDPIFIIAATNHPQLLDSAILRPGRFDETIFCDLPNVNARKEFFARFSDKHQIVFSEQELKQLTSSSQGMSSAEIEQVFREAIYQAVGENKALTSEDIKQTMLRVSYGLPSEHIILSAQEKQRTAYHEAGHLLLTKMLFPKQPIDFVTIEPRNNALGFVSTRAANEYESLSSIRVKHRLEVLLAGRVAEKIYTGSVDEISSGATSDIEKATKLAMHVIYEGGLDAAVGPVNVGLLTKFEESDLLLKAQTAVRQWLLDAEASAEARLIEHRDQLDHIANTLVDKESLISDEIEALFL</sequence>
<accession>A0ABT0KSL9</accession>
<dbReference type="InterPro" id="IPR000642">
    <property type="entry name" value="Peptidase_M41"/>
</dbReference>
<keyword evidence="4" id="KW-1185">Reference proteome</keyword>
<comment type="caution">
    <text evidence="3">The sequence shown here is derived from an EMBL/GenBank/DDBJ whole genome shotgun (WGS) entry which is preliminary data.</text>
</comment>
<evidence type="ECO:0000256" key="1">
    <source>
        <dbReference type="RuleBase" id="RU003651"/>
    </source>
</evidence>
<dbReference type="InterPro" id="IPR001270">
    <property type="entry name" value="ClpA/B"/>
</dbReference>
<dbReference type="Pfam" id="PF00004">
    <property type="entry name" value="AAA"/>
    <property type="match status" value="1"/>
</dbReference>
<dbReference type="Gene3D" id="1.10.8.60">
    <property type="match status" value="1"/>
</dbReference>
<dbReference type="SMART" id="SM00382">
    <property type="entry name" value="AAA"/>
    <property type="match status" value="2"/>
</dbReference>
<dbReference type="Gene3D" id="1.20.58.760">
    <property type="entry name" value="Peptidase M41"/>
    <property type="match status" value="1"/>
</dbReference>
<comment type="similarity">
    <text evidence="1">Belongs to the AAA ATPase family.</text>
</comment>
<organism evidence="3 4">
    <name type="scientific">Shewanella electrodiphila</name>
    <dbReference type="NCBI Taxonomy" id="934143"/>
    <lineage>
        <taxon>Bacteria</taxon>
        <taxon>Pseudomonadati</taxon>
        <taxon>Pseudomonadota</taxon>
        <taxon>Gammaproteobacteria</taxon>
        <taxon>Alteromonadales</taxon>
        <taxon>Shewanellaceae</taxon>
        <taxon>Shewanella</taxon>
    </lineage>
</organism>
<evidence type="ECO:0000259" key="2">
    <source>
        <dbReference type="SMART" id="SM00382"/>
    </source>
</evidence>
<dbReference type="InterPro" id="IPR003959">
    <property type="entry name" value="ATPase_AAA_core"/>
</dbReference>
<proteinExistence type="inferred from homology"/>
<keyword evidence="1" id="KW-0547">Nucleotide-binding</keyword>
<dbReference type="InterPro" id="IPR003593">
    <property type="entry name" value="AAA+_ATPase"/>
</dbReference>
<dbReference type="Pfam" id="PF01434">
    <property type="entry name" value="Peptidase_M41"/>
    <property type="match status" value="1"/>
</dbReference>
<gene>
    <name evidence="3" type="ORF">L2737_16255</name>
</gene>
<reference evidence="3 4" key="1">
    <citation type="submission" date="2022-01" db="EMBL/GenBank/DDBJ databases">
        <title>Whole genome-based taxonomy of the Shewanellaceae.</title>
        <authorList>
            <person name="Martin-Rodriguez A.J."/>
        </authorList>
    </citation>
    <scope>NUCLEOTIDE SEQUENCE [LARGE SCALE GENOMIC DNA]</scope>
    <source>
        <strain evidence="3 4">DSM 24955</strain>
    </source>
</reference>
<evidence type="ECO:0000313" key="4">
    <source>
        <dbReference type="Proteomes" id="UP001202134"/>
    </source>
</evidence>
<keyword evidence="1" id="KW-0067">ATP-binding</keyword>
<dbReference type="PANTHER" id="PTHR23076:SF97">
    <property type="entry name" value="ATP-DEPENDENT ZINC METALLOPROTEASE YME1L1"/>
    <property type="match status" value="1"/>
</dbReference>
<dbReference type="RefSeq" id="WP_248956408.1">
    <property type="nucleotide sequence ID" value="NZ_JAKIKU010000009.1"/>
</dbReference>
<feature type="domain" description="AAA+ ATPase" evidence="2">
    <location>
        <begin position="402"/>
        <end position="551"/>
    </location>
</feature>
<dbReference type="Gene3D" id="3.40.50.300">
    <property type="entry name" value="P-loop containing nucleotide triphosphate hydrolases"/>
    <property type="match status" value="2"/>
</dbReference>